<proteinExistence type="predicted"/>
<feature type="region of interest" description="Disordered" evidence="1">
    <location>
        <begin position="86"/>
        <end position="107"/>
    </location>
</feature>
<sequence>HPHEQQTVGTAYLNYRNSYQMTKIADHIMHDTPMSADCREIQRTLLNTPTHHTCEQTRQPRTALIHQYKQSHPKNKVIDLTTDTQQRRQETTTITTSKQGPQVQKRDGMHPTRLIEIIQELYVFKDVIGIGNCALEAIRTSGAIPNSSVQQLRKDICQYARNPQQGRVIAQTILNYAGSLPNHEGNTLDDYLDIMQQDRQWAGLFELTIAAFLFKINIIIISHSTKPFSTNIRKWIDNSFPKLRDSREWNTTIYLLHHKQGNPLTPMEHTSLNHYATLFPVNMDGRNSNLNTLMTEE</sequence>
<dbReference type="Pfam" id="PF02338">
    <property type="entry name" value="OTU"/>
    <property type="match status" value="1"/>
</dbReference>
<dbReference type="AlphaFoldDB" id="A0A0H5R0L3"/>
<evidence type="ECO:0000259" key="2">
    <source>
        <dbReference type="PROSITE" id="PS50802"/>
    </source>
</evidence>
<dbReference type="CDD" id="cd22744">
    <property type="entry name" value="OTU"/>
    <property type="match status" value="1"/>
</dbReference>
<dbReference type="InterPro" id="IPR003323">
    <property type="entry name" value="OTU_dom"/>
</dbReference>
<protein>
    <recommendedName>
        <fullName evidence="2">OTU domain-containing protein</fullName>
    </recommendedName>
</protein>
<dbReference type="Gene3D" id="3.90.70.80">
    <property type="match status" value="1"/>
</dbReference>
<dbReference type="PROSITE" id="PS50802">
    <property type="entry name" value="OTU"/>
    <property type="match status" value="1"/>
</dbReference>
<feature type="non-terminal residue" evidence="3">
    <location>
        <position position="1"/>
    </location>
</feature>
<reference evidence="3" key="1">
    <citation type="submission" date="2015-04" db="EMBL/GenBank/DDBJ databases">
        <title>The genome sequence of the plant pathogenic Rhizarian Plasmodiophora brassicae reveals insights in its biotrophic life cycle and the origin of chitin synthesis.</title>
        <authorList>
            <person name="Schwelm A."/>
            <person name="Fogelqvist J."/>
            <person name="Knaust A."/>
            <person name="Julke S."/>
            <person name="Lilja T."/>
            <person name="Dhandapani V."/>
            <person name="Bonilla-Rosso G."/>
            <person name="Karlsson M."/>
            <person name="Shevchenko A."/>
            <person name="Choi S.R."/>
            <person name="Kim H.G."/>
            <person name="Park J.Y."/>
            <person name="Lim Y.P."/>
            <person name="Ludwig-Muller J."/>
            <person name="Dixelius C."/>
        </authorList>
    </citation>
    <scope>NUCLEOTIDE SEQUENCE</scope>
    <source>
        <tissue evidence="3">Potato root galls</tissue>
    </source>
</reference>
<dbReference type="EMBL" id="HACM01007311">
    <property type="protein sequence ID" value="CRZ07753.1"/>
    <property type="molecule type" value="Transcribed_RNA"/>
</dbReference>
<organism evidence="3">
    <name type="scientific">Spongospora subterranea</name>
    <dbReference type="NCBI Taxonomy" id="70186"/>
    <lineage>
        <taxon>Eukaryota</taxon>
        <taxon>Sar</taxon>
        <taxon>Rhizaria</taxon>
        <taxon>Endomyxa</taxon>
        <taxon>Phytomyxea</taxon>
        <taxon>Plasmodiophorida</taxon>
        <taxon>Plasmodiophoridae</taxon>
        <taxon>Spongospora</taxon>
    </lineage>
</organism>
<feature type="domain" description="OTU" evidence="2">
    <location>
        <begin position="122"/>
        <end position="281"/>
    </location>
</feature>
<evidence type="ECO:0000256" key="1">
    <source>
        <dbReference type="SAM" id="MobiDB-lite"/>
    </source>
</evidence>
<name>A0A0H5R0L3_9EUKA</name>
<accession>A0A0H5R0L3</accession>
<evidence type="ECO:0000313" key="3">
    <source>
        <dbReference type="EMBL" id="CRZ07753.1"/>
    </source>
</evidence>